<keyword evidence="2" id="KW-1133">Transmembrane helix</keyword>
<reference evidence="3" key="1">
    <citation type="journal article" date="2020" name="mSystems">
        <title>Genome- and Community-Level Interaction Insights into Carbon Utilization and Element Cycling Functions of Hydrothermarchaeota in Hydrothermal Sediment.</title>
        <authorList>
            <person name="Zhou Z."/>
            <person name="Liu Y."/>
            <person name="Xu W."/>
            <person name="Pan J."/>
            <person name="Luo Z.H."/>
            <person name="Li M."/>
        </authorList>
    </citation>
    <scope>NUCLEOTIDE SEQUENCE [LARGE SCALE GENOMIC DNA]</scope>
    <source>
        <strain evidence="3">SpSt-243</strain>
    </source>
</reference>
<dbReference type="AlphaFoldDB" id="A0A7C1SZK7"/>
<dbReference type="NCBIfam" id="NF047336">
    <property type="entry name" value="conj_memb_RcgA"/>
    <property type="match status" value="1"/>
</dbReference>
<accession>A0A7C1SZK7</accession>
<evidence type="ECO:0000256" key="1">
    <source>
        <dbReference type="SAM" id="MobiDB-lite"/>
    </source>
</evidence>
<evidence type="ECO:0008006" key="4">
    <source>
        <dbReference type="Google" id="ProtNLM"/>
    </source>
</evidence>
<dbReference type="InterPro" id="IPR058114">
    <property type="entry name" value="RcgA-like"/>
</dbReference>
<evidence type="ECO:0000256" key="2">
    <source>
        <dbReference type="SAM" id="Phobius"/>
    </source>
</evidence>
<feature type="transmembrane region" description="Helical" evidence="2">
    <location>
        <begin position="278"/>
        <end position="301"/>
    </location>
</feature>
<comment type="caution">
    <text evidence="3">The sequence shown here is derived from an EMBL/GenBank/DDBJ whole genome shotgun (WGS) entry which is preliminary data.</text>
</comment>
<dbReference type="EMBL" id="DSKI01000988">
    <property type="protein sequence ID" value="HEB45780.1"/>
    <property type="molecule type" value="Genomic_DNA"/>
</dbReference>
<feature type="transmembrane region" description="Helical" evidence="2">
    <location>
        <begin position="389"/>
        <end position="411"/>
    </location>
</feature>
<name>A0A7C1SZK7_9HYPH</name>
<organism evidence="3">
    <name type="scientific">Agrobacterium albertimagni</name>
    <dbReference type="NCBI Taxonomy" id="147266"/>
    <lineage>
        <taxon>Bacteria</taxon>
        <taxon>Pseudomonadati</taxon>
        <taxon>Pseudomonadota</taxon>
        <taxon>Alphaproteobacteria</taxon>
        <taxon>Hyphomicrobiales</taxon>
        <taxon>Rhizobiaceae</taxon>
        <taxon>Rhizobium/Agrobacterium group</taxon>
        <taxon>Agrobacterium</taxon>
    </lineage>
</organism>
<feature type="transmembrane region" description="Helical" evidence="2">
    <location>
        <begin position="500"/>
        <end position="516"/>
    </location>
</feature>
<gene>
    <name evidence="3" type="ORF">ENP70_19285</name>
</gene>
<feature type="transmembrane region" description="Helical" evidence="2">
    <location>
        <begin position="183"/>
        <end position="202"/>
    </location>
</feature>
<feature type="region of interest" description="Disordered" evidence="1">
    <location>
        <begin position="113"/>
        <end position="132"/>
    </location>
</feature>
<feature type="transmembrane region" description="Helical" evidence="2">
    <location>
        <begin position="477"/>
        <end position="494"/>
    </location>
</feature>
<feature type="transmembrane region" description="Helical" evidence="2">
    <location>
        <begin position="222"/>
        <end position="244"/>
    </location>
</feature>
<feature type="transmembrane region" description="Helical" evidence="2">
    <location>
        <begin position="327"/>
        <end position="352"/>
    </location>
</feature>
<feature type="transmembrane region" description="Helical" evidence="2">
    <location>
        <begin position="447"/>
        <end position="465"/>
    </location>
</feature>
<sequence length="536" mass="59269">MERNGKIFVSPPEDESDFKELFKNMAAAGAGRPLGEDGFPQGPWTPELLADAISKIDANRVGVDLRTVQLWFQDNDKGISTTNIRWLARIFGCGDKEATNDWMKALSAAQARLTAKRRDNKKTGGADTLRVPEMPAPAANHIPLTPVISVELQPMSPERPSGLAVKTEAIFSHGSHLNLPSSVFAGSSALGFLSYILGIHTITYMREDGIEKQVGFLWAPNWTFLFMVLLPLFFTIVIELLVFWKHDARPRFLAHADRPKSGNAWIQNLQANSHTYRAVFLICILFAGLAQWIGVQLIPLLEQAQDFAPSWGTIGIIRPDVLSTPAAIVFTALAYLYMSVTFYLLFAGLIILHTIIHDLWKLGSPAKPRAVQESWPGVSDAGLRIMRGVFRCTVLVILAAICMKAQSAYLASQGPDIITWMVRDVWAALTTYDDGDRIFSYRMPTHYSSLLVAISTCSVFLYGAIRLGGDRRLRAPLWKMSSAIVLLLVSYLTIDAFDGFSVLLMVAALIATYGLFDPEFGSAWRAGDMEGDRHVS</sequence>
<protein>
    <recommendedName>
        <fullName evidence="4">Transmembrane protein</fullName>
    </recommendedName>
</protein>
<keyword evidence="2" id="KW-0472">Membrane</keyword>
<proteinExistence type="predicted"/>
<evidence type="ECO:0000313" key="3">
    <source>
        <dbReference type="EMBL" id="HEB45780.1"/>
    </source>
</evidence>
<keyword evidence="2" id="KW-0812">Transmembrane</keyword>